<evidence type="ECO:0000256" key="6">
    <source>
        <dbReference type="ARBA" id="ARBA00022917"/>
    </source>
</evidence>
<dbReference type="InterPro" id="IPR025709">
    <property type="entry name" value="Leu_tRNA-synth_edit"/>
</dbReference>
<organism evidence="14 15">
    <name type="scientific">Candidatus Buchananbacteria bacterium RBG_13_39_9</name>
    <dbReference type="NCBI Taxonomy" id="1797531"/>
    <lineage>
        <taxon>Bacteria</taxon>
        <taxon>Candidatus Buchananiibacteriota</taxon>
    </lineage>
</organism>
<name>A0A1G1XMJ0_9BACT</name>
<dbReference type="InterPro" id="IPR013155">
    <property type="entry name" value="M/V/L/I-tRNA-synth_anticd-bd"/>
</dbReference>
<dbReference type="FunFam" id="3.40.50.620:FF:000056">
    <property type="entry name" value="Leucine--tRNA ligase"/>
    <property type="match status" value="1"/>
</dbReference>
<dbReference type="EMBL" id="MHIA01000030">
    <property type="protein sequence ID" value="OGY41355.1"/>
    <property type="molecule type" value="Genomic_DNA"/>
</dbReference>
<evidence type="ECO:0000256" key="9">
    <source>
        <dbReference type="HAMAP-Rule" id="MF_00049"/>
    </source>
</evidence>
<dbReference type="PROSITE" id="PS00178">
    <property type="entry name" value="AA_TRNA_LIGASE_I"/>
    <property type="match status" value="1"/>
</dbReference>
<evidence type="ECO:0000256" key="7">
    <source>
        <dbReference type="ARBA" id="ARBA00023146"/>
    </source>
</evidence>
<feature type="short sequence motif" description="'KMSKS' region" evidence="9">
    <location>
        <begin position="586"/>
        <end position="590"/>
    </location>
</feature>
<comment type="catalytic activity">
    <reaction evidence="8 9">
        <text>tRNA(Leu) + L-leucine + ATP = L-leucyl-tRNA(Leu) + AMP + diphosphate</text>
        <dbReference type="Rhea" id="RHEA:11688"/>
        <dbReference type="Rhea" id="RHEA-COMP:9613"/>
        <dbReference type="Rhea" id="RHEA-COMP:9622"/>
        <dbReference type="ChEBI" id="CHEBI:30616"/>
        <dbReference type="ChEBI" id="CHEBI:33019"/>
        <dbReference type="ChEBI" id="CHEBI:57427"/>
        <dbReference type="ChEBI" id="CHEBI:78442"/>
        <dbReference type="ChEBI" id="CHEBI:78494"/>
        <dbReference type="ChEBI" id="CHEBI:456215"/>
        <dbReference type="EC" id="6.1.1.4"/>
    </reaction>
</comment>
<dbReference type="PANTHER" id="PTHR43740:SF2">
    <property type="entry name" value="LEUCINE--TRNA LIGASE, MITOCHONDRIAL"/>
    <property type="match status" value="1"/>
</dbReference>
<evidence type="ECO:0000256" key="8">
    <source>
        <dbReference type="ARBA" id="ARBA00047469"/>
    </source>
</evidence>
<accession>A0A1G1XMJ0</accession>
<dbReference type="SUPFAM" id="SSF47323">
    <property type="entry name" value="Anticodon-binding domain of a subclass of class I aminoacyl-tRNA synthetases"/>
    <property type="match status" value="1"/>
</dbReference>
<evidence type="ECO:0000259" key="12">
    <source>
        <dbReference type="Pfam" id="PF08264"/>
    </source>
</evidence>
<dbReference type="InterPro" id="IPR009080">
    <property type="entry name" value="tRNAsynth_Ia_anticodon-bd"/>
</dbReference>
<evidence type="ECO:0000313" key="14">
    <source>
        <dbReference type="EMBL" id="OGY41355.1"/>
    </source>
</evidence>
<keyword evidence="2 9" id="KW-0963">Cytoplasm</keyword>
<feature type="binding site" evidence="9">
    <location>
        <position position="589"/>
    </location>
    <ligand>
        <name>ATP</name>
        <dbReference type="ChEBI" id="CHEBI:30616"/>
    </ligand>
</feature>
<protein>
    <recommendedName>
        <fullName evidence="9">Leucine--tRNA ligase</fullName>
        <ecNumber evidence="9">6.1.1.4</ecNumber>
    </recommendedName>
    <alternativeName>
        <fullName evidence="9">Leucyl-tRNA synthetase</fullName>
        <shortName evidence="9">LeuRS</shortName>
    </alternativeName>
</protein>
<dbReference type="InterPro" id="IPR002302">
    <property type="entry name" value="Leu-tRNA-ligase"/>
</dbReference>
<keyword evidence="5 9" id="KW-0067">ATP-binding</keyword>
<comment type="subcellular location">
    <subcellularLocation>
        <location evidence="9">Cytoplasm</location>
    </subcellularLocation>
</comment>
<keyword evidence="3 9" id="KW-0436">Ligase</keyword>
<dbReference type="GO" id="GO:0002161">
    <property type="term" value="F:aminoacyl-tRNA deacylase activity"/>
    <property type="evidence" value="ECO:0007669"/>
    <property type="project" value="InterPro"/>
</dbReference>
<evidence type="ECO:0000256" key="10">
    <source>
        <dbReference type="RuleBase" id="RU363035"/>
    </source>
</evidence>
<dbReference type="FunFam" id="3.40.50.620:FF:000077">
    <property type="entry name" value="Leucine--tRNA ligase"/>
    <property type="match status" value="1"/>
</dbReference>
<dbReference type="AlphaFoldDB" id="A0A1G1XMJ0"/>
<dbReference type="Proteomes" id="UP000176260">
    <property type="component" value="Unassembled WGS sequence"/>
</dbReference>
<keyword evidence="7 9" id="KW-0030">Aminoacyl-tRNA synthetase</keyword>
<gene>
    <name evidence="9" type="primary">leuS</name>
    <name evidence="14" type="ORF">A2Y67_01300</name>
</gene>
<dbReference type="InterPro" id="IPR002300">
    <property type="entry name" value="aa-tRNA-synth_Ia"/>
</dbReference>
<dbReference type="PRINTS" id="PR00985">
    <property type="entry name" value="TRNASYNTHLEU"/>
</dbReference>
<sequence>MSQYNPQEIEPKWQKYWEDKELNKASDFSKKPKFYCLIEFPYPSGEGLHVGHPRPYTALDILARKKRMQGFNVMYPIGWDAFGLPTENYAIKTGQHPKFITEKNIINIKRQMKMIGLSFDWSREVNTTDPKYYKWTQWIFLQLFHKNLAYKAKMDVNWCTKCNVGLANEEVVNNLCERCGGEVYRREREQWMLKITDYADSLLADLDSVDYLEKIKKQQSDWIGKSYGAQVVFKVKSKTMLPKEHLFDLPVYTTRPDTLFGCTYMVVAPEHELIDKYKDQIDNINDVLDYREQAKHKTELERTNLEKAKTGIELHGLKAINPVNGEEIPIFSADYVLATYGTGAVMAVPAHDQRDYEFAKKFDLPIKEVVLGGNIKKEAWIGEGALVNSDFINGLNVAQATAKIIAWLEKKGFGFQTTNYHLRDWIFSRQRYWGEPIPIIICPKCGYVPVTEKDLPVVLPEVENYQTTENGDSPLALIEDWVNVECPKCGGEAKRETDTMPQWAGSSWYFLRYCDPQNDKTLADKKKLKYWTPVDWYNGGMEHTTLHLLYSRFWHKFLYDIGMVPTSEPYAKRTSHGLILGEDNEKMSKSRGNVVNPDDVVKEYGADTFRVYEMFMGPFDQPTPWSTQGVVGIKRFMDKVWAIGNNLDNKKRGSDDDLVRLTHKTIKQVAEQIETLDLNTCISAMMILINKFQEEGCNQEIFAKFLKILSPFAPHVCEELWANLGNKKSIFLEKWPEYNPELAKDAIKEVPVQINGKVRCRILVTEDMAEEEVKKLAQQDENVKKWLAGQEIKKIIYLPGKIINLVV</sequence>
<keyword evidence="4 9" id="KW-0547">Nucleotide-binding</keyword>
<dbReference type="CDD" id="cd00812">
    <property type="entry name" value="LeuRS_core"/>
    <property type="match status" value="1"/>
</dbReference>
<dbReference type="InterPro" id="IPR001412">
    <property type="entry name" value="aa-tRNA-synth_I_CS"/>
</dbReference>
<evidence type="ECO:0000256" key="2">
    <source>
        <dbReference type="ARBA" id="ARBA00022490"/>
    </source>
</evidence>
<dbReference type="Gene3D" id="3.10.20.590">
    <property type="match status" value="1"/>
</dbReference>
<evidence type="ECO:0000256" key="5">
    <source>
        <dbReference type="ARBA" id="ARBA00022840"/>
    </source>
</evidence>
<evidence type="ECO:0000256" key="3">
    <source>
        <dbReference type="ARBA" id="ARBA00022598"/>
    </source>
</evidence>
<dbReference type="HAMAP" id="MF_00049_B">
    <property type="entry name" value="Leu_tRNA_synth_B"/>
    <property type="match status" value="1"/>
</dbReference>
<evidence type="ECO:0000256" key="1">
    <source>
        <dbReference type="ARBA" id="ARBA00005594"/>
    </source>
</evidence>
<feature type="domain" description="Leucyl-tRNA synthetase editing" evidence="13">
    <location>
        <begin position="221"/>
        <end position="409"/>
    </location>
</feature>
<dbReference type="GO" id="GO:0004823">
    <property type="term" value="F:leucine-tRNA ligase activity"/>
    <property type="evidence" value="ECO:0007669"/>
    <property type="project" value="UniProtKB-UniRule"/>
</dbReference>
<dbReference type="GO" id="GO:0006429">
    <property type="term" value="P:leucyl-tRNA aminoacylation"/>
    <property type="evidence" value="ECO:0007669"/>
    <property type="project" value="UniProtKB-UniRule"/>
</dbReference>
<dbReference type="NCBIfam" id="TIGR00396">
    <property type="entry name" value="leuS_bact"/>
    <property type="match status" value="1"/>
</dbReference>
<dbReference type="InterPro" id="IPR014729">
    <property type="entry name" value="Rossmann-like_a/b/a_fold"/>
</dbReference>
<dbReference type="FunFam" id="1.10.730.10:FF:000011">
    <property type="entry name" value="Leucine--tRNA ligase chloroplastic/mitochondrial"/>
    <property type="match status" value="1"/>
</dbReference>
<dbReference type="Gene3D" id="1.10.730.10">
    <property type="entry name" value="Isoleucyl-tRNA Synthetase, Domain 1"/>
    <property type="match status" value="1"/>
</dbReference>
<feature type="domain" description="Methionyl/Valyl/Leucyl/Isoleucyl-tRNA synthetase anticodon-binding" evidence="12">
    <location>
        <begin position="657"/>
        <end position="768"/>
    </location>
</feature>
<evidence type="ECO:0000256" key="4">
    <source>
        <dbReference type="ARBA" id="ARBA00022741"/>
    </source>
</evidence>
<dbReference type="GO" id="GO:0005829">
    <property type="term" value="C:cytosol"/>
    <property type="evidence" value="ECO:0007669"/>
    <property type="project" value="TreeGrafter"/>
</dbReference>
<comment type="similarity">
    <text evidence="1 9 10">Belongs to the class-I aminoacyl-tRNA synthetase family.</text>
</comment>
<comment type="caution">
    <text evidence="14">The sequence shown here is derived from an EMBL/GenBank/DDBJ whole genome shotgun (WGS) entry which is preliminary data.</text>
</comment>
<dbReference type="Pfam" id="PF13603">
    <property type="entry name" value="tRNA-synt_1_2"/>
    <property type="match status" value="1"/>
</dbReference>
<feature type="domain" description="Aminoacyl-tRNA synthetase class Ia" evidence="11">
    <location>
        <begin position="12"/>
        <end position="218"/>
    </location>
</feature>
<dbReference type="GO" id="GO:0005524">
    <property type="term" value="F:ATP binding"/>
    <property type="evidence" value="ECO:0007669"/>
    <property type="project" value="UniProtKB-UniRule"/>
</dbReference>
<dbReference type="Pfam" id="PF00133">
    <property type="entry name" value="tRNA-synt_1"/>
    <property type="match status" value="2"/>
</dbReference>
<dbReference type="Pfam" id="PF08264">
    <property type="entry name" value="Anticodon_1"/>
    <property type="match status" value="1"/>
</dbReference>
<dbReference type="Gene3D" id="3.40.50.620">
    <property type="entry name" value="HUPs"/>
    <property type="match status" value="2"/>
</dbReference>
<keyword evidence="6 9" id="KW-0648">Protein biosynthesis</keyword>
<evidence type="ECO:0000259" key="11">
    <source>
        <dbReference type="Pfam" id="PF00133"/>
    </source>
</evidence>
<comment type="caution">
    <text evidence="9">Lacks conserved residue(s) required for the propagation of feature annotation.</text>
</comment>
<evidence type="ECO:0000313" key="15">
    <source>
        <dbReference type="Proteomes" id="UP000176260"/>
    </source>
</evidence>
<dbReference type="InterPro" id="IPR009008">
    <property type="entry name" value="Val/Leu/Ile-tRNA-synth_edit"/>
</dbReference>
<reference evidence="14 15" key="1">
    <citation type="journal article" date="2016" name="Nat. Commun.">
        <title>Thousands of microbial genomes shed light on interconnected biogeochemical processes in an aquifer system.</title>
        <authorList>
            <person name="Anantharaman K."/>
            <person name="Brown C.T."/>
            <person name="Hug L.A."/>
            <person name="Sharon I."/>
            <person name="Castelle C.J."/>
            <person name="Probst A.J."/>
            <person name="Thomas B.C."/>
            <person name="Singh A."/>
            <person name="Wilkins M.J."/>
            <person name="Karaoz U."/>
            <person name="Brodie E.L."/>
            <person name="Williams K.H."/>
            <person name="Hubbard S.S."/>
            <person name="Banfield J.F."/>
        </authorList>
    </citation>
    <scope>NUCLEOTIDE SEQUENCE [LARGE SCALE GENOMIC DNA]</scope>
</reference>
<dbReference type="CDD" id="cd07958">
    <property type="entry name" value="Anticodon_Ia_Leu_BEm"/>
    <property type="match status" value="1"/>
</dbReference>
<dbReference type="EC" id="6.1.1.4" evidence="9"/>
<proteinExistence type="inferred from homology"/>
<evidence type="ECO:0000259" key="13">
    <source>
        <dbReference type="Pfam" id="PF13603"/>
    </source>
</evidence>
<feature type="domain" description="Aminoacyl-tRNA synthetase class Ia" evidence="11">
    <location>
        <begin position="421"/>
        <end position="612"/>
    </location>
</feature>
<dbReference type="PANTHER" id="PTHR43740">
    <property type="entry name" value="LEUCYL-TRNA SYNTHETASE"/>
    <property type="match status" value="1"/>
</dbReference>
<dbReference type="SUPFAM" id="SSF50677">
    <property type="entry name" value="ValRS/IleRS/LeuRS editing domain"/>
    <property type="match status" value="1"/>
</dbReference>
<dbReference type="SUPFAM" id="SSF52374">
    <property type="entry name" value="Nucleotidylyl transferase"/>
    <property type="match status" value="1"/>
</dbReference>